<sequence length="83" mass="9901">MCRVGQTNCRETMHGRESELYLRLVCQQSEAYCDYLHLLWLRKSKKMDPSYTVILDNDKFNKREYVVQVLMKIIPGMPVEKTQ</sequence>
<accession>A0A816QPX1</accession>
<dbReference type="PANTHER" id="PTHR33473">
    <property type="entry name" value="ATP-DEPENDENT CLP PROTEASE ADAPTER PROTEIN CLPS1, CHLOROPLASTIC"/>
    <property type="match status" value="1"/>
</dbReference>
<dbReference type="GO" id="GO:0006508">
    <property type="term" value="P:proteolysis"/>
    <property type="evidence" value="ECO:0007669"/>
    <property type="project" value="InterPro"/>
</dbReference>
<dbReference type="SUPFAM" id="SSF54736">
    <property type="entry name" value="ClpS-like"/>
    <property type="match status" value="1"/>
</dbReference>
<dbReference type="EMBL" id="HG994370">
    <property type="protein sequence ID" value="CAF2063075.1"/>
    <property type="molecule type" value="Genomic_DNA"/>
</dbReference>
<dbReference type="PANTHER" id="PTHR33473:SF17">
    <property type="entry name" value="ATP-DEPENDENT CLP PROTEASE ADAPTER PROTEIN CLPS1, CHLOROPLASTIC"/>
    <property type="match status" value="1"/>
</dbReference>
<dbReference type="AlphaFoldDB" id="A0A816QPX1"/>
<dbReference type="GO" id="GO:0030163">
    <property type="term" value="P:protein catabolic process"/>
    <property type="evidence" value="ECO:0007669"/>
    <property type="project" value="InterPro"/>
</dbReference>
<protein>
    <submittedName>
        <fullName evidence="2">(rape) hypothetical protein</fullName>
    </submittedName>
</protein>
<dbReference type="InterPro" id="IPR003769">
    <property type="entry name" value="ClpS_core"/>
</dbReference>
<dbReference type="InterPro" id="IPR022935">
    <property type="entry name" value="ClpS"/>
</dbReference>
<dbReference type="InterPro" id="IPR014719">
    <property type="entry name" value="Ribosomal_bL12_C/ClpS-like"/>
</dbReference>
<feature type="domain" description="Adaptor protein ClpS core" evidence="1">
    <location>
        <begin position="47"/>
        <end position="75"/>
    </location>
</feature>
<evidence type="ECO:0000259" key="1">
    <source>
        <dbReference type="Pfam" id="PF02617"/>
    </source>
</evidence>
<organism evidence="2">
    <name type="scientific">Brassica napus</name>
    <name type="common">Rape</name>
    <dbReference type="NCBI Taxonomy" id="3708"/>
    <lineage>
        <taxon>Eukaryota</taxon>
        <taxon>Viridiplantae</taxon>
        <taxon>Streptophyta</taxon>
        <taxon>Embryophyta</taxon>
        <taxon>Tracheophyta</taxon>
        <taxon>Spermatophyta</taxon>
        <taxon>Magnoliopsida</taxon>
        <taxon>eudicotyledons</taxon>
        <taxon>Gunneridae</taxon>
        <taxon>Pentapetalae</taxon>
        <taxon>rosids</taxon>
        <taxon>malvids</taxon>
        <taxon>Brassicales</taxon>
        <taxon>Brassicaceae</taxon>
        <taxon>Brassiceae</taxon>
        <taxon>Brassica</taxon>
    </lineage>
</organism>
<reference evidence="2" key="1">
    <citation type="submission" date="2021-01" db="EMBL/GenBank/DDBJ databases">
        <authorList>
            <consortium name="Genoscope - CEA"/>
            <person name="William W."/>
        </authorList>
    </citation>
    <scope>NUCLEOTIDE SEQUENCE</scope>
</reference>
<dbReference type="Pfam" id="PF02617">
    <property type="entry name" value="ClpS"/>
    <property type="match status" value="1"/>
</dbReference>
<dbReference type="Proteomes" id="UP001295469">
    <property type="component" value="Chromosome C06"/>
</dbReference>
<dbReference type="Gene3D" id="3.30.1390.10">
    <property type="match status" value="1"/>
</dbReference>
<evidence type="ECO:0000313" key="2">
    <source>
        <dbReference type="EMBL" id="CAF2063075.1"/>
    </source>
</evidence>
<proteinExistence type="predicted"/>
<gene>
    <name evidence="2" type="ORF">DARMORV10_C06P41190.1</name>
</gene>
<name>A0A816QPX1_BRANA</name>